<dbReference type="EMBL" id="JARKIF010000004">
    <property type="protein sequence ID" value="KAJ7642117.1"/>
    <property type="molecule type" value="Genomic_DNA"/>
</dbReference>
<proteinExistence type="predicted"/>
<keyword evidence="1" id="KW-0479">Metal-binding</keyword>
<evidence type="ECO:0000313" key="8">
    <source>
        <dbReference type="Proteomes" id="UP001221142"/>
    </source>
</evidence>
<feature type="compositionally biased region" description="Basic residues" evidence="5">
    <location>
        <begin position="7"/>
        <end position="22"/>
    </location>
</feature>
<feature type="region of interest" description="Disordered" evidence="5">
    <location>
        <begin position="1"/>
        <end position="32"/>
    </location>
</feature>
<dbReference type="GO" id="GO:0008270">
    <property type="term" value="F:zinc ion binding"/>
    <property type="evidence" value="ECO:0007669"/>
    <property type="project" value="UniProtKB-KW"/>
</dbReference>
<dbReference type="AlphaFoldDB" id="A0AAD7CAX1"/>
<evidence type="ECO:0000256" key="2">
    <source>
        <dbReference type="ARBA" id="ARBA00022771"/>
    </source>
</evidence>
<dbReference type="SUPFAM" id="SSF144232">
    <property type="entry name" value="HIT/MYND zinc finger-like"/>
    <property type="match status" value="1"/>
</dbReference>
<dbReference type="Pfam" id="PF01753">
    <property type="entry name" value="zf-MYND"/>
    <property type="match status" value="1"/>
</dbReference>
<keyword evidence="3" id="KW-0862">Zinc</keyword>
<evidence type="ECO:0000256" key="3">
    <source>
        <dbReference type="ARBA" id="ARBA00022833"/>
    </source>
</evidence>
<evidence type="ECO:0000313" key="7">
    <source>
        <dbReference type="EMBL" id="KAJ7642117.1"/>
    </source>
</evidence>
<keyword evidence="8" id="KW-1185">Reference proteome</keyword>
<gene>
    <name evidence="7" type="ORF">FB45DRAFT_901823</name>
</gene>
<dbReference type="Gene3D" id="6.10.140.2220">
    <property type="match status" value="1"/>
</dbReference>
<name>A0AAD7CAX1_9AGAR</name>
<accession>A0AAD7CAX1</accession>
<evidence type="ECO:0000256" key="4">
    <source>
        <dbReference type="PROSITE-ProRule" id="PRU00134"/>
    </source>
</evidence>
<dbReference type="Proteomes" id="UP001221142">
    <property type="component" value="Unassembled WGS sequence"/>
</dbReference>
<feature type="compositionally biased region" description="Basic and acidic residues" evidence="5">
    <location>
        <begin position="23"/>
        <end position="32"/>
    </location>
</feature>
<keyword evidence="2 4" id="KW-0863">Zinc-finger</keyword>
<feature type="domain" description="MYND-type" evidence="6">
    <location>
        <begin position="269"/>
        <end position="309"/>
    </location>
</feature>
<protein>
    <recommendedName>
        <fullName evidence="6">MYND-type domain-containing protein</fullName>
    </recommendedName>
</protein>
<reference evidence="7" key="1">
    <citation type="submission" date="2023-03" db="EMBL/GenBank/DDBJ databases">
        <title>Massive genome expansion in bonnet fungi (Mycena s.s.) driven by repeated elements and novel gene families across ecological guilds.</title>
        <authorList>
            <consortium name="Lawrence Berkeley National Laboratory"/>
            <person name="Harder C.B."/>
            <person name="Miyauchi S."/>
            <person name="Viragh M."/>
            <person name="Kuo A."/>
            <person name="Thoen E."/>
            <person name="Andreopoulos B."/>
            <person name="Lu D."/>
            <person name="Skrede I."/>
            <person name="Drula E."/>
            <person name="Henrissat B."/>
            <person name="Morin E."/>
            <person name="Kohler A."/>
            <person name="Barry K."/>
            <person name="LaButti K."/>
            <person name="Morin E."/>
            <person name="Salamov A."/>
            <person name="Lipzen A."/>
            <person name="Mereny Z."/>
            <person name="Hegedus B."/>
            <person name="Baldrian P."/>
            <person name="Stursova M."/>
            <person name="Weitz H."/>
            <person name="Taylor A."/>
            <person name="Grigoriev I.V."/>
            <person name="Nagy L.G."/>
            <person name="Martin F."/>
            <person name="Kauserud H."/>
        </authorList>
    </citation>
    <scope>NUCLEOTIDE SEQUENCE</scope>
    <source>
        <strain evidence="7">9284</strain>
    </source>
</reference>
<organism evidence="7 8">
    <name type="scientific">Roridomyces roridus</name>
    <dbReference type="NCBI Taxonomy" id="1738132"/>
    <lineage>
        <taxon>Eukaryota</taxon>
        <taxon>Fungi</taxon>
        <taxon>Dikarya</taxon>
        <taxon>Basidiomycota</taxon>
        <taxon>Agaricomycotina</taxon>
        <taxon>Agaricomycetes</taxon>
        <taxon>Agaricomycetidae</taxon>
        <taxon>Agaricales</taxon>
        <taxon>Marasmiineae</taxon>
        <taxon>Mycenaceae</taxon>
        <taxon>Roridomyces</taxon>
    </lineage>
</organism>
<evidence type="ECO:0000256" key="1">
    <source>
        <dbReference type="ARBA" id="ARBA00022723"/>
    </source>
</evidence>
<dbReference type="InterPro" id="IPR002893">
    <property type="entry name" value="Znf_MYND"/>
</dbReference>
<dbReference type="PROSITE" id="PS50865">
    <property type="entry name" value="ZF_MYND_2"/>
    <property type="match status" value="1"/>
</dbReference>
<comment type="caution">
    <text evidence="7">The sequence shown here is derived from an EMBL/GenBank/DDBJ whole genome shotgun (WGS) entry which is preliminary data.</text>
</comment>
<evidence type="ECO:0000256" key="5">
    <source>
        <dbReference type="SAM" id="MobiDB-lite"/>
    </source>
</evidence>
<sequence length="481" mass="55398">MPPRTHYPSHKPQPRRPARRPPPRPDRHTDRQGWNRWFETELALKYDSFKYSGPCIEDLPTAQWKCHTIQYQNLEIAGRTEQLMTTEGKVIDLALENIRFGTFEKDWSAMSMERKRELALEALYRGSCACPGDNFRHFCPELRIEGLIGDGEYNVMNLLKRLIAHSPSGSRYIKDVFLFEHPYVSHGYRYSSTAPDLLKAWVRASMLYRNFCIVDTLHGLLDAYNGRPFIPTTFVKHQPKEHHDKAHGGKNCCDNSHCKEMNANKKYACSKCSKIMERSKLKLCSGCKLTFYCGGECQKKDWAQHKKLCGKQDFDPECALPHSLKGPADFIGCPPVSAGYTRTPALWRQIEYLSKPDSQERLYHFDTGPDTTRSIVLPFPAGAHEFFLVARRRAMASGSIPAVHMMFNIATNSVDPATGITWNGLSVEQIRKQFEREYHIKITEETMRAAGPFELPTQRELKEEREFYQRRVESVHMKVQG</sequence>
<dbReference type="PROSITE" id="PS01360">
    <property type="entry name" value="ZF_MYND_1"/>
    <property type="match status" value="1"/>
</dbReference>
<evidence type="ECO:0000259" key="6">
    <source>
        <dbReference type="PROSITE" id="PS50865"/>
    </source>
</evidence>